<dbReference type="Proteomes" id="UP000245699">
    <property type="component" value="Unassembled WGS sequence"/>
</dbReference>
<dbReference type="SUPFAM" id="SSF47923">
    <property type="entry name" value="Ypt/Rab-GAP domain of gyp1p"/>
    <property type="match status" value="2"/>
</dbReference>
<feature type="region of interest" description="Disordered" evidence="1">
    <location>
        <begin position="289"/>
        <end position="312"/>
    </location>
</feature>
<feature type="compositionally biased region" description="Polar residues" evidence="1">
    <location>
        <begin position="89"/>
        <end position="113"/>
    </location>
</feature>
<feature type="compositionally biased region" description="Polar residues" evidence="1">
    <location>
        <begin position="290"/>
        <end position="312"/>
    </location>
</feature>
<dbReference type="Pfam" id="PF00566">
    <property type="entry name" value="RabGAP-TBC"/>
    <property type="match status" value="1"/>
</dbReference>
<dbReference type="GO" id="GO:0031267">
    <property type="term" value="F:small GTPase binding"/>
    <property type="evidence" value="ECO:0007669"/>
    <property type="project" value="TreeGrafter"/>
</dbReference>
<feature type="region of interest" description="Disordered" evidence="1">
    <location>
        <begin position="452"/>
        <end position="475"/>
    </location>
</feature>
<evidence type="ECO:0000313" key="3">
    <source>
        <dbReference type="EMBL" id="PVV00090.1"/>
    </source>
</evidence>
<feature type="compositionally biased region" description="Low complexity" evidence="1">
    <location>
        <begin position="327"/>
        <end position="349"/>
    </location>
</feature>
<dbReference type="EMBL" id="MBFT01000007">
    <property type="protein sequence ID" value="PVV00090.1"/>
    <property type="molecule type" value="Genomic_DNA"/>
</dbReference>
<dbReference type="PANTHER" id="PTHR47219:SF9">
    <property type="entry name" value="GTPASE ACTIVATING PROTEIN AND CENTROSOME-ASSOCIATED, ISOFORM B"/>
    <property type="match status" value="1"/>
</dbReference>
<dbReference type="GO" id="GO:0005096">
    <property type="term" value="F:GTPase activator activity"/>
    <property type="evidence" value="ECO:0007669"/>
    <property type="project" value="TreeGrafter"/>
</dbReference>
<evidence type="ECO:0000256" key="1">
    <source>
        <dbReference type="SAM" id="MobiDB-lite"/>
    </source>
</evidence>
<feature type="compositionally biased region" description="Polar residues" evidence="1">
    <location>
        <begin position="38"/>
        <end position="71"/>
    </location>
</feature>
<feature type="region of interest" description="Disordered" evidence="1">
    <location>
        <begin position="89"/>
        <end position="120"/>
    </location>
</feature>
<accession>A0A2T9Z691</accession>
<dbReference type="Gene3D" id="1.10.472.80">
    <property type="entry name" value="Ypt/Rab-GAP domain of gyp1p, domain 3"/>
    <property type="match status" value="1"/>
</dbReference>
<dbReference type="AlphaFoldDB" id="A0A2T9Z691"/>
<dbReference type="STRING" id="61424.A0A2T9Z691"/>
<dbReference type="PANTHER" id="PTHR47219">
    <property type="entry name" value="RAB GTPASE-ACTIVATING PROTEIN 1-LIKE"/>
    <property type="match status" value="1"/>
</dbReference>
<dbReference type="SMART" id="SM00164">
    <property type="entry name" value="TBC"/>
    <property type="match status" value="1"/>
</dbReference>
<dbReference type="FunFam" id="1.10.8.270:FF:000016">
    <property type="entry name" value="TBC1 domain family member 2A"/>
    <property type="match status" value="1"/>
</dbReference>
<organism evidence="3 4">
    <name type="scientific">Furculomyces boomerangus</name>
    <dbReference type="NCBI Taxonomy" id="61424"/>
    <lineage>
        <taxon>Eukaryota</taxon>
        <taxon>Fungi</taxon>
        <taxon>Fungi incertae sedis</taxon>
        <taxon>Zoopagomycota</taxon>
        <taxon>Kickxellomycotina</taxon>
        <taxon>Harpellomycetes</taxon>
        <taxon>Harpellales</taxon>
        <taxon>Harpellaceae</taxon>
        <taxon>Furculomyces</taxon>
    </lineage>
</organism>
<feature type="compositionally biased region" description="Polar residues" evidence="1">
    <location>
        <begin position="168"/>
        <end position="203"/>
    </location>
</feature>
<dbReference type="InterPro" id="IPR035969">
    <property type="entry name" value="Rab-GAP_TBC_sf"/>
</dbReference>
<feature type="region of interest" description="Disordered" evidence="1">
    <location>
        <begin position="26"/>
        <end position="71"/>
    </location>
</feature>
<dbReference type="InterPro" id="IPR050302">
    <property type="entry name" value="Rab_GAP_TBC_domain"/>
</dbReference>
<dbReference type="Gene3D" id="1.10.8.270">
    <property type="entry name" value="putative rabgap domain of human tbc1 domain family member 14 like domains"/>
    <property type="match status" value="1"/>
</dbReference>
<name>A0A2T9Z691_9FUNG</name>
<reference evidence="3 4" key="1">
    <citation type="journal article" date="2018" name="MBio">
        <title>Comparative Genomics Reveals the Core Gene Toolbox for the Fungus-Insect Symbiosis.</title>
        <authorList>
            <person name="Wang Y."/>
            <person name="Stata M."/>
            <person name="Wang W."/>
            <person name="Stajich J.E."/>
            <person name="White M.M."/>
            <person name="Moncalvo J.M."/>
        </authorList>
    </citation>
    <scope>NUCLEOTIDE SEQUENCE [LARGE SCALE GENOMIC DNA]</scope>
    <source>
        <strain evidence="3 4">AUS-77-4</strain>
    </source>
</reference>
<comment type="caution">
    <text evidence="3">The sequence shown here is derived from an EMBL/GenBank/DDBJ whole genome shotgun (WGS) entry which is preliminary data.</text>
</comment>
<keyword evidence="4" id="KW-1185">Reference proteome</keyword>
<proteinExistence type="predicted"/>
<feature type="region of interest" description="Disordered" evidence="1">
    <location>
        <begin position="168"/>
        <end position="213"/>
    </location>
</feature>
<dbReference type="PROSITE" id="PS50086">
    <property type="entry name" value="TBC_RABGAP"/>
    <property type="match status" value="1"/>
</dbReference>
<feature type="domain" description="Rab-GAP TBC" evidence="2">
    <location>
        <begin position="711"/>
        <end position="906"/>
    </location>
</feature>
<dbReference type="InterPro" id="IPR000195">
    <property type="entry name" value="Rab-GAP-TBC_dom"/>
</dbReference>
<protein>
    <recommendedName>
        <fullName evidence="2">Rab-GAP TBC domain-containing protein</fullName>
    </recommendedName>
</protein>
<sequence length="982" mass="111043">MYNNIPTAVIDLYSNILIHSENSNFRDSESIAPKTPVTIRNTQNIPPSNLSSAKTTDQPYNPLTDYSSNLSSAETNTNISLDFSHFNQTIQNDHPNFSNQPKNKQNLFSPNNQKTEHNSKLNIDSSIQNLYLEFDKNEIYDYPEMKKTTPKTNGYRNSIHNRMNLPLSTNQENYSHPTLINGLSSNKKPSTTQNLNNQKPFSNKKSEKNFNRRSSNVYSISNLAYLASKKNKIVDSGIPLSVGLERTIENAAIINDYLETQKQNVQFQREMILSRDKYLEKTSPKIAPTTVLTNKNSNQYDNSSVLSKKNPSNTVLKNRLFENLRLNKAPSKNNPYKPPKSSYSTYPDSSPVPPHINELVSTSSETHTNILEISNLSPNISSDPFARNSTISGNTPQTRKGLGIGFSDYKDPATQNDNTSNSGEVDKAVDLYDYRVSRYLSEKFLNLDTNLSIDPKTTKNETTSPGNLLSHNQSQNLDKLSEKDYTWEKISNNHISSDVIFASNKVQSTITNILLRAGLSSVALRMAQSNMKRGNNRTASLYSISSVIKTPNAGFSPSLRITGSQSSAKLNDIANNFIRNIPTNKDGEKESNISPKTSELPILQKSLLNYNPTNENVNTFESPKVNNTISEMKGMRLFFVDSLDEYGFLIFRDKKNNKDSNNHAPMLSLARKNSLDPHGITLVDKWNTILAMFSSESILKSKKFQKLAMEGFPDQMRAQIYWSLLGIKNNYSKLLNGVSLFGEYENLHFSMNDEKLREVIERDIPRSFPNHSLFYDESCGGQDSLRNILLAYAHYNPEVGYCQGMNQLAGFLMIVGIPETEAFWTLAAILDTHLLNFFTPSLSQLRVHAAVFELLLKDHNHKLFSHLAAQCCEPLMYVTPWFMTVFTMSLPWKSVLRVWDWFIFRGGKVLYRVALGIMDICSEYLLTSCPTLDRQLDLLLHIPQEWLGPDQVINAASKVSITSKQISKHTNSVLRRENPESK</sequence>
<evidence type="ECO:0000313" key="4">
    <source>
        <dbReference type="Proteomes" id="UP000245699"/>
    </source>
</evidence>
<gene>
    <name evidence="3" type="ORF">BB559_000144</name>
</gene>
<feature type="region of interest" description="Disordered" evidence="1">
    <location>
        <begin position="325"/>
        <end position="353"/>
    </location>
</feature>
<dbReference type="OrthoDB" id="159449at2759"/>
<evidence type="ECO:0000259" key="2">
    <source>
        <dbReference type="PROSITE" id="PS50086"/>
    </source>
</evidence>
<feature type="compositionally biased region" description="Polar residues" evidence="1">
    <location>
        <begin position="460"/>
        <end position="475"/>
    </location>
</feature>